<organism evidence="3 4">
    <name type="scientific">Lignipirellula cremea</name>
    <dbReference type="NCBI Taxonomy" id="2528010"/>
    <lineage>
        <taxon>Bacteria</taxon>
        <taxon>Pseudomonadati</taxon>
        <taxon>Planctomycetota</taxon>
        <taxon>Planctomycetia</taxon>
        <taxon>Pirellulales</taxon>
        <taxon>Pirellulaceae</taxon>
        <taxon>Lignipirellula</taxon>
    </lineage>
</organism>
<keyword evidence="4" id="KW-1185">Reference proteome</keyword>
<dbReference type="Pfam" id="PF13432">
    <property type="entry name" value="TPR_16"/>
    <property type="match status" value="1"/>
</dbReference>
<feature type="repeat" description="TPR" evidence="1">
    <location>
        <begin position="223"/>
        <end position="256"/>
    </location>
</feature>
<dbReference type="PROSITE" id="PS50293">
    <property type="entry name" value="TPR_REGION"/>
    <property type="match status" value="1"/>
</dbReference>
<dbReference type="OrthoDB" id="228958at2"/>
<dbReference type="FunFam" id="1.10.150.20:FF:000098">
    <property type="entry name" value="RNA polymerase alpha subunit domain protein"/>
    <property type="match status" value="1"/>
</dbReference>
<evidence type="ECO:0000313" key="3">
    <source>
        <dbReference type="EMBL" id="QDU95001.1"/>
    </source>
</evidence>
<keyword evidence="1" id="KW-0802">TPR repeat</keyword>
<gene>
    <name evidence="3" type="primary">rpoA_2</name>
    <name evidence="3" type="ORF">Pla8534_28100</name>
</gene>
<dbReference type="AlphaFoldDB" id="A0A518DT24"/>
<dbReference type="SUPFAM" id="SSF47789">
    <property type="entry name" value="C-terminal domain of RNA polymerase alpha subunit"/>
    <property type="match status" value="2"/>
</dbReference>
<keyword evidence="3" id="KW-0240">DNA-directed RNA polymerase</keyword>
<dbReference type="Proteomes" id="UP000317648">
    <property type="component" value="Chromosome"/>
</dbReference>
<feature type="domain" description="RNA polymerase alpha subunit C-terminal" evidence="2">
    <location>
        <begin position="370"/>
        <end position="432"/>
    </location>
</feature>
<proteinExistence type="predicted"/>
<dbReference type="Pfam" id="PF00515">
    <property type="entry name" value="TPR_1"/>
    <property type="match status" value="1"/>
</dbReference>
<keyword evidence="3" id="KW-0804">Transcription</keyword>
<dbReference type="PANTHER" id="PTHR12558:SF13">
    <property type="entry name" value="CELL DIVISION CYCLE PROTEIN 27 HOMOLOG"/>
    <property type="match status" value="1"/>
</dbReference>
<feature type="domain" description="RNA polymerase alpha subunit C-terminal" evidence="2">
    <location>
        <begin position="285"/>
        <end position="342"/>
    </location>
</feature>
<protein>
    <submittedName>
        <fullName evidence="3">DNA-directed RNA polymerase subunit alpha</fullName>
        <ecNumber evidence="3">2.7.7.6</ecNumber>
    </submittedName>
</protein>
<dbReference type="Gene3D" id="1.10.150.20">
    <property type="entry name" value="5' to 3' exonuclease, C-terminal subdomain"/>
    <property type="match status" value="2"/>
</dbReference>
<dbReference type="InterPro" id="IPR019734">
    <property type="entry name" value="TPR_rpt"/>
</dbReference>
<dbReference type="RefSeq" id="WP_145053786.1">
    <property type="nucleotide sequence ID" value="NZ_CP036433.1"/>
</dbReference>
<dbReference type="PANTHER" id="PTHR12558">
    <property type="entry name" value="CELL DIVISION CYCLE 16,23,27"/>
    <property type="match status" value="1"/>
</dbReference>
<dbReference type="SUPFAM" id="SSF48452">
    <property type="entry name" value="TPR-like"/>
    <property type="match status" value="2"/>
</dbReference>
<dbReference type="InterPro" id="IPR011990">
    <property type="entry name" value="TPR-like_helical_dom_sf"/>
</dbReference>
<sequence length="441" mass="48704">MEQANLFDLKEAVLSNNSFGPSDIAQLSQVIAADFSQHGVLREGVQELETNVERTPAVAVRLGVCYFLLGRYRDAVETLSSSDGGALAQFYLGKTRVALGFYPEAIGNYESAKKAGYNADDCAIAIAEAQRLMKEKAASLTTLDNLFGPVEQTAEYLYQRGASVASLGGNPTEVIALYERAVQIDPNHSGALFGVALENDRRGNDTDALEYYQRAVGTFPANVGSLLNLGLLYEDLGQFEQAQLCYQRVLDVFPDHSRARLYLKDASASNDMYYDEEAQKRHDRLAQVLNVPVTDFELSVRSRNCLQKMGIRTLGDLTRISEAELLASKNFGETSLVEIRDHMVAKGLELGMFAHERPEPEPTYDTTHMSPDEQAILDQPIADLKLSVRARKCMQRLGLSTIGELVRKTGDDLLESKNFGVTSLNEVREKLTDIGLKLRGD</sequence>
<dbReference type="Gene3D" id="1.25.40.10">
    <property type="entry name" value="Tetratricopeptide repeat domain"/>
    <property type="match status" value="2"/>
</dbReference>
<dbReference type="GO" id="GO:0003899">
    <property type="term" value="F:DNA-directed RNA polymerase activity"/>
    <property type="evidence" value="ECO:0007669"/>
    <property type="project" value="UniProtKB-EC"/>
</dbReference>
<dbReference type="KEGG" id="lcre:Pla8534_28100"/>
<dbReference type="InterPro" id="IPR011260">
    <property type="entry name" value="RNAP_asu_C"/>
</dbReference>
<dbReference type="EMBL" id="CP036433">
    <property type="protein sequence ID" value="QDU95001.1"/>
    <property type="molecule type" value="Genomic_DNA"/>
</dbReference>
<reference evidence="3 4" key="1">
    <citation type="submission" date="2019-02" db="EMBL/GenBank/DDBJ databases">
        <title>Deep-cultivation of Planctomycetes and their phenomic and genomic characterization uncovers novel biology.</title>
        <authorList>
            <person name="Wiegand S."/>
            <person name="Jogler M."/>
            <person name="Boedeker C."/>
            <person name="Pinto D."/>
            <person name="Vollmers J."/>
            <person name="Rivas-Marin E."/>
            <person name="Kohn T."/>
            <person name="Peeters S.H."/>
            <person name="Heuer A."/>
            <person name="Rast P."/>
            <person name="Oberbeckmann S."/>
            <person name="Bunk B."/>
            <person name="Jeske O."/>
            <person name="Meyerdierks A."/>
            <person name="Storesund J.E."/>
            <person name="Kallscheuer N."/>
            <person name="Luecker S."/>
            <person name="Lage O.M."/>
            <person name="Pohl T."/>
            <person name="Merkel B.J."/>
            <person name="Hornburger P."/>
            <person name="Mueller R.-W."/>
            <person name="Bruemmer F."/>
            <person name="Labrenz M."/>
            <person name="Spormann A.M."/>
            <person name="Op den Camp H."/>
            <person name="Overmann J."/>
            <person name="Amann R."/>
            <person name="Jetten M.S.M."/>
            <person name="Mascher T."/>
            <person name="Medema M.H."/>
            <person name="Devos D.P."/>
            <person name="Kaster A.-K."/>
            <person name="Ovreas L."/>
            <person name="Rohde M."/>
            <person name="Galperin M.Y."/>
            <person name="Jogler C."/>
        </authorList>
    </citation>
    <scope>NUCLEOTIDE SEQUENCE [LARGE SCALE GENOMIC DNA]</scope>
    <source>
        <strain evidence="3 4">Pla85_3_4</strain>
    </source>
</reference>
<dbReference type="GO" id="GO:0000428">
    <property type="term" value="C:DNA-directed RNA polymerase complex"/>
    <property type="evidence" value="ECO:0007669"/>
    <property type="project" value="UniProtKB-KW"/>
</dbReference>
<keyword evidence="3" id="KW-0548">Nucleotidyltransferase</keyword>
<dbReference type="EC" id="2.7.7.6" evidence="3"/>
<evidence type="ECO:0000256" key="1">
    <source>
        <dbReference type="PROSITE-ProRule" id="PRU00339"/>
    </source>
</evidence>
<dbReference type="GO" id="GO:0003677">
    <property type="term" value="F:DNA binding"/>
    <property type="evidence" value="ECO:0007669"/>
    <property type="project" value="InterPro"/>
</dbReference>
<keyword evidence="3" id="KW-0808">Transferase</keyword>
<accession>A0A518DT24</accession>
<dbReference type="Pfam" id="PF03118">
    <property type="entry name" value="RNA_pol_A_CTD"/>
    <property type="match status" value="2"/>
</dbReference>
<evidence type="ECO:0000313" key="4">
    <source>
        <dbReference type="Proteomes" id="UP000317648"/>
    </source>
</evidence>
<dbReference type="PROSITE" id="PS50005">
    <property type="entry name" value="TPR"/>
    <property type="match status" value="1"/>
</dbReference>
<dbReference type="SMART" id="SM00028">
    <property type="entry name" value="TPR"/>
    <property type="match status" value="3"/>
</dbReference>
<name>A0A518DT24_9BACT</name>
<evidence type="ECO:0000259" key="2">
    <source>
        <dbReference type="Pfam" id="PF03118"/>
    </source>
</evidence>
<dbReference type="GO" id="GO:0006351">
    <property type="term" value="P:DNA-templated transcription"/>
    <property type="evidence" value="ECO:0007669"/>
    <property type="project" value="InterPro"/>
</dbReference>